<comment type="caution">
    <text evidence="1">The sequence shown here is derived from an EMBL/GenBank/DDBJ whole genome shotgun (WGS) entry which is preliminary data.</text>
</comment>
<evidence type="ECO:0000313" key="2">
    <source>
        <dbReference type="Proteomes" id="UP001621706"/>
    </source>
</evidence>
<gene>
    <name evidence="1" type="ORF">V3I07_01035</name>
</gene>
<accession>A0ABW8P4P1</accession>
<evidence type="ECO:0000313" key="1">
    <source>
        <dbReference type="EMBL" id="MFK6999471.1"/>
    </source>
</evidence>
<reference evidence="1 2" key="1">
    <citation type="submission" date="2024-02" db="EMBL/GenBank/DDBJ databases">
        <title>Comparative Genomic Analysis of Flavobacterium Species Causing Columnaris Disease of Freshwater Fish in Thailand: Insights into Virulence and Resistance Mechanisms.</title>
        <authorList>
            <person name="Nguyen D."/>
            <person name="Chokmangmeepisarn P."/>
            <person name="Khianchaikhan K."/>
            <person name="Morishita M."/>
            <person name="Bunnoy A."/>
            <person name="Rodkhum C."/>
        </authorList>
    </citation>
    <scope>NUCLEOTIDE SEQUENCE [LARGE SCALE GENOMIC DNA]</scope>
    <source>
        <strain evidence="1 2">CNRT2201</strain>
    </source>
</reference>
<dbReference type="EMBL" id="JAZGZP010000001">
    <property type="protein sequence ID" value="MFK6999471.1"/>
    <property type="molecule type" value="Genomic_DNA"/>
</dbReference>
<protein>
    <submittedName>
        <fullName evidence="1">Uncharacterized protein</fullName>
    </submittedName>
</protein>
<dbReference type="Proteomes" id="UP001621706">
    <property type="component" value="Unassembled WGS sequence"/>
</dbReference>
<organism evidence="1 2">
    <name type="scientific">Flavobacterium oreochromis</name>
    <dbReference type="NCBI Taxonomy" id="2906078"/>
    <lineage>
        <taxon>Bacteria</taxon>
        <taxon>Pseudomonadati</taxon>
        <taxon>Bacteroidota</taxon>
        <taxon>Flavobacteriia</taxon>
        <taxon>Flavobacteriales</taxon>
        <taxon>Flavobacteriaceae</taxon>
        <taxon>Flavobacterium</taxon>
    </lineage>
</organism>
<keyword evidence="2" id="KW-1185">Reference proteome</keyword>
<dbReference type="RefSeq" id="WP_165624358.1">
    <property type="nucleotide sequence ID" value="NZ_JAZGZP010000001.1"/>
</dbReference>
<proteinExistence type="predicted"/>
<name>A0ABW8P4P1_9FLAO</name>
<sequence>MRLPHSFFGQHYVYQAQKTEDIMDYSHKGSAPVNNIVVILFTKSM</sequence>